<dbReference type="GO" id="GO:0005737">
    <property type="term" value="C:cytoplasm"/>
    <property type="evidence" value="ECO:0007669"/>
    <property type="project" value="TreeGrafter"/>
</dbReference>
<protein>
    <submittedName>
        <fullName evidence="3">FAD-binding oxidoreductase</fullName>
    </submittedName>
</protein>
<name>A0A3M0MNJ6_9RHOB</name>
<proteinExistence type="predicted"/>
<gene>
    <name evidence="3" type="ORF">C9E81_00535</name>
</gene>
<dbReference type="SUPFAM" id="SSF51905">
    <property type="entry name" value="FAD/NAD(P)-binding domain"/>
    <property type="match status" value="1"/>
</dbReference>
<evidence type="ECO:0000313" key="3">
    <source>
        <dbReference type="EMBL" id="RMC37280.1"/>
    </source>
</evidence>
<dbReference type="GO" id="GO:0016491">
    <property type="term" value="F:oxidoreductase activity"/>
    <property type="evidence" value="ECO:0007669"/>
    <property type="project" value="UniProtKB-KW"/>
</dbReference>
<dbReference type="Pfam" id="PF01266">
    <property type="entry name" value="DAO"/>
    <property type="match status" value="1"/>
</dbReference>
<dbReference type="EMBL" id="QOKZ01000001">
    <property type="protein sequence ID" value="RMC37280.1"/>
    <property type="molecule type" value="Genomic_DNA"/>
</dbReference>
<dbReference type="PRINTS" id="PR00411">
    <property type="entry name" value="PNDRDTASEI"/>
</dbReference>
<reference evidence="3 4" key="1">
    <citation type="submission" date="2018-07" db="EMBL/GenBank/DDBJ databases">
        <authorList>
            <person name="Zhang Y."/>
            <person name="Wang L."/>
            <person name="Ma S."/>
        </authorList>
    </citation>
    <scope>NUCLEOTIDE SEQUENCE [LARGE SCALE GENOMIC DNA]</scope>
    <source>
        <strain evidence="3 4">4-2</strain>
    </source>
</reference>
<dbReference type="Gene3D" id="3.50.50.60">
    <property type="entry name" value="FAD/NAD(P)-binding domain"/>
    <property type="match status" value="1"/>
</dbReference>
<keyword evidence="4" id="KW-1185">Reference proteome</keyword>
<sequence>MTIVPAPHTTPDLLVIGGGIHGCAAALFAAKRGMSVTVIEKDSVARHASGVNAGGVRRLGRDFAEVPISVRSMQIWHDIPDLLGEDCGFQIAPQIKLAENEEELAGLRKRAEELAMLGFEHEVVLDRHRVRELLPAVADHVVGGLACLDDGFAQPFWTTTAFRRKAEQLGAVFVEGTRAERLLREAGNWVVTTLTDSYRAPKVLISCGAWSGILAAQLDEPVPVQAIAPLMLVTSRLPAFCNAVVGATGRPLSFKQMPNGTVVIGGGRRGIAEPASNRSEILFSQLRLTADTAISLFPIMAGATIIRAWSGIEGCMPDEIPVIGASRKHEGIFYSFGYSAHGFQLGPAVGELMAELAATGSTQTDLSKFSIDRFHSNQCQ</sequence>
<dbReference type="Gene3D" id="3.30.9.10">
    <property type="entry name" value="D-Amino Acid Oxidase, subunit A, domain 2"/>
    <property type="match status" value="1"/>
</dbReference>
<dbReference type="Proteomes" id="UP000273516">
    <property type="component" value="Unassembled WGS sequence"/>
</dbReference>
<dbReference type="PANTHER" id="PTHR13847:SF287">
    <property type="entry name" value="FAD-DEPENDENT OXIDOREDUCTASE DOMAIN-CONTAINING PROTEIN 1"/>
    <property type="match status" value="1"/>
</dbReference>
<dbReference type="InterPro" id="IPR006076">
    <property type="entry name" value="FAD-dep_OxRdtase"/>
</dbReference>
<evidence type="ECO:0000256" key="1">
    <source>
        <dbReference type="ARBA" id="ARBA00023002"/>
    </source>
</evidence>
<feature type="domain" description="FAD dependent oxidoreductase" evidence="2">
    <location>
        <begin position="12"/>
        <end position="356"/>
    </location>
</feature>
<dbReference type="RefSeq" id="WP_122110374.1">
    <property type="nucleotide sequence ID" value="NZ_QOKZ01000001.1"/>
</dbReference>
<keyword evidence="1" id="KW-0560">Oxidoreductase</keyword>
<dbReference type="OrthoDB" id="9806452at2"/>
<evidence type="ECO:0000313" key="4">
    <source>
        <dbReference type="Proteomes" id="UP000273516"/>
    </source>
</evidence>
<comment type="caution">
    <text evidence="3">The sequence shown here is derived from an EMBL/GenBank/DDBJ whole genome shotgun (WGS) entry which is preliminary data.</text>
</comment>
<accession>A0A3M0MNJ6</accession>
<dbReference type="PANTHER" id="PTHR13847">
    <property type="entry name" value="SARCOSINE DEHYDROGENASE-RELATED"/>
    <property type="match status" value="1"/>
</dbReference>
<dbReference type="InterPro" id="IPR036188">
    <property type="entry name" value="FAD/NAD-bd_sf"/>
</dbReference>
<organism evidence="3 4">
    <name type="scientific">Paracoccus alkanivorans</name>
    <dbReference type="NCBI Taxonomy" id="2116655"/>
    <lineage>
        <taxon>Bacteria</taxon>
        <taxon>Pseudomonadati</taxon>
        <taxon>Pseudomonadota</taxon>
        <taxon>Alphaproteobacteria</taxon>
        <taxon>Rhodobacterales</taxon>
        <taxon>Paracoccaceae</taxon>
        <taxon>Paracoccus</taxon>
    </lineage>
</organism>
<dbReference type="AlphaFoldDB" id="A0A3M0MNJ6"/>
<evidence type="ECO:0000259" key="2">
    <source>
        <dbReference type="Pfam" id="PF01266"/>
    </source>
</evidence>